<accession>A0A371CWD8</accession>
<dbReference type="Proteomes" id="UP000256964">
    <property type="component" value="Unassembled WGS sequence"/>
</dbReference>
<name>A0A371CWD8_9APHY</name>
<evidence type="ECO:0000313" key="2">
    <source>
        <dbReference type="Proteomes" id="UP000256964"/>
    </source>
</evidence>
<evidence type="ECO:0000313" key="1">
    <source>
        <dbReference type="EMBL" id="RDX44585.1"/>
    </source>
</evidence>
<dbReference type="AlphaFoldDB" id="A0A371CWD8"/>
<gene>
    <name evidence="1" type="ORF">OH76DRAFT_1324191</name>
</gene>
<protein>
    <submittedName>
        <fullName evidence="1">Uncharacterized protein</fullName>
    </submittedName>
</protein>
<feature type="non-terminal residue" evidence="1">
    <location>
        <position position="120"/>
    </location>
</feature>
<feature type="non-terminal residue" evidence="1">
    <location>
        <position position="1"/>
    </location>
</feature>
<sequence>AYALRYFEHGGKAMAYGHEEKPESIYHNPRLYPGMFPWLYPYGLGGFDNTRMRVKLDHISHVRANLLYVDRRFQEDRCFPFIVYNQRQIKNCGHGGYLLTQKGYFDDVARKIVDIDREAL</sequence>
<dbReference type="STRING" id="139420.A0A371CWD8"/>
<proteinExistence type="predicted"/>
<organism evidence="1 2">
    <name type="scientific">Lentinus brumalis</name>
    <dbReference type="NCBI Taxonomy" id="2498619"/>
    <lineage>
        <taxon>Eukaryota</taxon>
        <taxon>Fungi</taxon>
        <taxon>Dikarya</taxon>
        <taxon>Basidiomycota</taxon>
        <taxon>Agaricomycotina</taxon>
        <taxon>Agaricomycetes</taxon>
        <taxon>Polyporales</taxon>
        <taxon>Polyporaceae</taxon>
        <taxon>Lentinus</taxon>
    </lineage>
</organism>
<reference evidence="1 2" key="1">
    <citation type="journal article" date="2018" name="Biotechnol. Biofuels">
        <title>Integrative visual omics of the white-rot fungus Polyporus brumalis exposes the biotechnological potential of its oxidative enzymes for delignifying raw plant biomass.</title>
        <authorList>
            <person name="Miyauchi S."/>
            <person name="Rancon A."/>
            <person name="Drula E."/>
            <person name="Hage H."/>
            <person name="Chaduli D."/>
            <person name="Favel A."/>
            <person name="Grisel S."/>
            <person name="Henrissat B."/>
            <person name="Herpoel-Gimbert I."/>
            <person name="Ruiz-Duenas F.J."/>
            <person name="Chevret D."/>
            <person name="Hainaut M."/>
            <person name="Lin J."/>
            <person name="Wang M."/>
            <person name="Pangilinan J."/>
            <person name="Lipzen A."/>
            <person name="Lesage-Meessen L."/>
            <person name="Navarro D."/>
            <person name="Riley R."/>
            <person name="Grigoriev I.V."/>
            <person name="Zhou S."/>
            <person name="Raouche S."/>
            <person name="Rosso M.N."/>
        </authorList>
    </citation>
    <scope>NUCLEOTIDE SEQUENCE [LARGE SCALE GENOMIC DNA]</scope>
    <source>
        <strain evidence="1 2">BRFM 1820</strain>
    </source>
</reference>
<dbReference type="OrthoDB" id="3254930at2759"/>
<keyword evidence="2" id="KW-1185">Reference proteome</keyword>
<dbReference type="EMBL" id="KZ857448">
    <property type="protein sequence ID" value="RDX44585.1"/>
    <property type="molecule type" value="Genomic_DNA"/>
</dbReference>